<dbReference type="InterPro" id="IPR036291">
    <property type="entry name" value="NAD(P)-bd_dom_sf"/>
</dbReference>
<protein>
    <submittedName>
        <fullName evidence="4">Short-subunit dehydrogenase</fullName>
    </submittedName>
</protein>
<evidence type="ECO:0000313" key="4">
    <source>
        <dbReference type="EMBL" id="TWI38761.1"/>
    </source>
</evidence>
<dbReference type="PANTHER" id="PTHR44196">
    <property type="entry name" value="DEHYDROGENASE/REDUCTASE SDR FAMILY MEMBER 7B"/>
    <property type="match status" value="1"/>
</dbReference>
<keyword evidence="5" id="KW-1185">Reference proteome</keyword>
<evidence type="ECO:0000256" key="1">
    <source>
        <dbReference type="ARBA" id="ARBA00006484"/>
    </source>
</evidence>
<dbReference type="CDD" id="cd05233">
    <property type="entry name" value="SDR_c"/>
    <property type="match status" value="1"/>
</dbReference>
<comment type="similarity">
    <text evidence="1 3">Belongs to the short-chain dehydrogenases/reductases (SDR) family.</text>
</comment>
<evidence type="ECO:0000313" key="5">
    <source>
        <dbReference type="Proteomes" id="UP000317122"/>
    </source>
</evidence>
<dbReference type="PANTHER" id="PTHR44196:SF1">
    <property type="entry name" value="DEHYDROGENASE_REDUCTASE SDR FAMILY MEMBER 7B"/>
    <property type="match status" value="1"/>
</dbReference>
<accession>A0A562P346</accession>
<evidence type="ECO:0000256" key="3">
    <source>
        <dbReference type="RuleBase" id="RU000363"/>
    </source>
</evidence>
<dbReference type="RefSeq" id="WP_145716693.1">
    <property type="nucleotide sequence ID" value="NZ_BSPF01000047.1"/>
</dbReference>
<sequence>MIGELSRVVLVTGGARGIGAAFARLAVARGHRVMVADIDESGAGSLASELGANARHVCLDIRSPESWQAALDTTYEVFGRLDVLVNNAAVVYPGLTKDVPLAKHKETFEVNVLGPMLGILAVTPRFQAQASGHVITVCSMSAFLALPGIASYSASKSALRTLHLALALEERGSSIDFTIVHPGATETRMLEDEARKGVAVAFARPPARPEDVAKILMKAMKTKKVEICIPESRGRSVKAIAGNPRRLLEMVEKNEQLGAKMLQERLNAHATEHDRIEADRGQG</sequence>
<dbReference type="InterPro" id="IPR020904">
    <property type="entry name" value="Sc_DH/Rdtase_CS"/>
</dbReference>
<comment type="caution">
    <text evidence="4">The sequence shown here is derived from an EMBL/GenBank/DDBJ whole genome shotgun (WGS) entry which is preliminary data.</text>
</comment>
<gene>
    <name evidence="4" type="ORF">IQ26_02182</name>
</gene>
<dbReference type="PRINTS" id="PR00080">
    <property type="entry name" value="SDRFAMILY"/>
</dbReference>
<reference evidence="4 5" key="1">
    <citation type="journal article" date="2015" name="Stand. Genomic Sci.">
        <title>Genomic Encyclopedia of Bacterial and Archaeal Type Strains, Phase III: the genomes of soil and plant-associated and newly described type strains.</title>
        <authorList>
            <person name="Whitman W.B."/>
            <person name="Woyke T."/>
            <person name="Klenk H.P."/>
            <person name="Zhou Y."/>
            <person name="Lilburn T.G."/>
            <person name="Beck B.J."/>
            <person name="De Vos P."/>
            <person name="Vandamme P."/>
            <person name="Eisen J.A."/>
            <person name="Garrity G."/>
            <person name="Hugenholtz P."/>
            <person name="Kyrpides N.C."/>
        </authorList>
    </citation>
    <scope>NUCLEOTIDE SEQUENCE [LARGE SCALE GENOMIC DNA]</scope>
    <source>
        <strain evidence="4 5">CGMCC 1.2546</strain>
    </source>
</reference>
<dbReference type="EMBL" id="VLKT01000011">
    <property type="protein sequence ID" value="TWI38761.1"/>
    <property type="molecule type" value="Genomic_DNA"/>
</dbReference>
<dbReference type="AlphaFoldDB" id="A0A562P346"/>
<dbReference type="GO" id="GO:0016491">
    <property type="term" value="F:oxidoreductase activity"/>
    <property type="evidence" value="ECO:0007669"/>
    <property type="project" value="UniProtKB-KW"/>
</dbReference>
<dbReference type="PROSITE" id="PS00061">
    <property type="entry name" value="ADH_SHORT"/>
    <property type="match status" value="1"/>
</dbReference>
<dbReference type="PRINTS" id="PR00081">
    <property type="entry name" value="GDHRDH"/>
</dbReference>
<organism evidence="4 5">
    <name type="scientific">Mesorhizobium tianshanense</name>
    <dbReference type="NCBI Taxonomy" id="39844"/>
    <lineage>
        <taxon>Bacteria</taxon>
        <taxon>Pseudomonadati</taxon>
        <taxon>Pseudomonadota</taxon>
        <taxon>Alphaproteobacteria</taxon>
        <taxon>Hyphomicrobiales</taxon>
        <taxon>Phyllobacteriaceae</taxon>
        <taxon>Mesorhizobium</taxon>
    </lineage>
</organism>
<dbReference type="OrthoDB" id="9793825at2"/>
<proteinExistence type="inferred from homology"/>
<keyword evidence="2" id="KW-0560">Oxidoreductase</keyword>
<evidence type="ECO:0000256" key="2">
    <source>
        <dbReference type="ARBA" id="ARBA00023002"/>
    </source>
</evidence>
<dbReference type="Pfam" id="PF00106">
    <property type="entry name" value="adh_short"/>
    <property type="match status" value="1"/>
</dbReference>
<dbReference type="GO" id="GO:0016020">
    <property type="term" value="C:membrane"/>
    <property type="evidence" value="ECO:0007669"/>
    <property type="project" value="TreeGrafter"/>
</dbReference>
<name>A0A562P346_9HYPH</name>
<dbReference type="InterPro" id="IPR002347">
    <property type="entry name" value="SDR_fam"/>
</dbReference>
<dbReference type="Proteomes" id="UP000317122">
    <property type="component" value="Unassembled WGS sequence"/>
</dbReference>
<dbReference type="SUPFAM" id="SSF51735">
    <property type="entry name" value="NAD(P)-binding Rossmann-fold domains"/>
    <property type="match status" value="1"/>
</dbReference>
<dbReference type="Gene3D" id="3.40.50.720">
    <property type="entry name" value="NAD(P)-binding Rossmann-like Domain"/>
    <property type="match status" value="1"/>
</dbReference>